<feature type="repeat" description="ANK" evidence="3">
    <location>
        <begin position="867"/>
        <end position="899"/>
    </location>
</feature>
<evidence type="ECO:0000256" key="3">
    <source>
        <dbReference type="PROSITE-ProRule" id="PRU00023"/>
    </source>
</evidence>
<reference evidence="4" key="1">
    <citation type="submission" date="2022-07" db="EMBL/GenBank/DDBJ databases">
        <title>Taxonomy of Aspergillus series Nigri: significant species reduction supported by multi-species coalescent approaches.</title>
        <authorList>
            <person name="Bian C."/>
            <person name="Kusuya Y."/>
            <person name="Sklenar F."/>
            <person name="D'hooge E."/>
            <person name="Yaguchi T."/>
            <person name="Takahashi H."/>
            <person name="Hubka V."/>
        </authorList>
    </citation>
    <scope>NUCLEOTIDE SEQUENCE</scope>
    <source>
        <strain evidence="4">CBS 733.88</strain>
    </source>
</reference>
<dbReference type="Proteomes" id="UP001143548">
    <property type="component" value="Unassembled WGS sequence"/>
</dbReference>
<accession>A0A9W5Z4G9</accession>
<dbReference type="Pfam" id="PF12796">
    <property type="entry name" value="Ank_2"/>
    <property type="match status" value="5"/>
</dbReference>
<feature type="non-terminal residue" evidence="4">
    <location>
        <position position="936"/>
    </location>
</feature>
<dbReference type="PRINTS" id="PR01415">
    <property type="entry name" value="ANKYRIN"/>
</dbReference>
<dbReference type="PROSITE" id="PS50088">
    <property type="entry name" value="ANK_REPEAT"/>
    <property type="match status" value="11"/>
</dbReference>
<feature type="repeat" description="ANK" evidence="3">
    <location>
        <begin position="53"/>
        <end position="85"/>
    </location>
</feature>
<evidence type="ECO:0000256" key="1">
    <source>
        <dbReference type="ARBA" id="ARBA00022737"/>
    </source>
</evidence>
<feature type="repeat" description="ANK" evidence="3">
    <location>
        <begin position="426"/>
        <end position="458"/>
    </location>
</feature>
<feature type="repeat" description="ANK" evidence="3">
    <location>
        <begin position="784"/>
        <end position="816"/>
    </location>
</feature>
<feature type="repeat" description="ANK" evidence="3">
    <location>
        <begin position="393"/>
        <end position="425"/>
    </location>
</feature>
<dbReference type="PANTHER" id="PTHR24123">
    <property type="entry name" value="ANKYRIN REPEAT-CONTAINING"/>
    <property type="match status" value="1"/>
</dbReference>
<organism evidence="4 5">
    <name type="scientific">Aspergillus brasiliensis</name>
    <dbReference type="NCBI Taxonomy" id="319629"/>
    <lineage>
        <taxon>Eukaryota</taxon>
        <taxon>Fungi</taxon>
        <taxon>Dikarya</taxon>
        <taxon>Ascomycota</taxon>
        <taxon>Pezizomycotina</taxon>
        <taxon>Eurotiomycetes</taxon>
        <taxon>Eurotiomycetidae</taxon>
        <taxon>Eurotiales</taxon>
        <taxon>Aspergillaceae</taxon>
        <taxon>Aspergillus</taxon>
        <taxon>Aspergillus subgen. Circumdati</taxon>
    </lineage>
</organism>
<feature type="repeat" description="ANK" evidence="3">
    <location>
        <begin position="188"/>
        <end position="220"/>
    </location>
</feature>
<dbReference type="InterPro" id="IPR036770">
    <property type="entry name" value="Ankyrin_rpt-contain_sf"/>
</dbReference>
<dbReference type="AlphaFoldDB" id="A0A9W5Z4G9"/>
<dbReference type="Gene3D" id="1.25.40.20">
    <property type="entry name" value="Ankyrin repeat-containing domain"/>
    <property type="match status" value="4"/>
</dbReference>
<dbReference type="EMBL" id="BROQ01000225">
    <property type="protein sequence ID" value="GKZ27521.1"/>
    <property type="molecule type" value="Genomic_DNA"/>
</dbReference>
<feature type="repeat" description="ANK" evidence="3">
    <location>
        <begin position="742"/>
        <end position="776"/>
    </location>
</feature>
<feature type="repeat" description="ANK" evidence="3">
    <location>
        <begin position="217"/>
        <end position="249"/>
    </location>
</feature>
<comment type="caution">
    <text evidence="4">The sequence shown here is derived from an EMBL/GenBank/DDBJ whole genome shotgun (WGS) entry which is preliminary data.</text>
</comment>
<feature type="repeat" description="ANK" evidence="3">
    <location>
        <begin position="327"/>
        <end position="359"/>
    </location>
</feature>
<dbReference type="InterPro" id="IPR002110">
    <property type="entry name" value="Ankyrin_rpt"/>
</dbReference>
<dbReference type="SUPFAM" id="SSF48403">
    <property type="entry name" value="Ankyrin repeat"/>
    <property type="match status" value="3"/>
</dbReference>
<evidence type="ECO:0000256" key="2">
    <source>
        <dbReference type="ARBA" id="ARBA00023043"/>
    </source>
</evidence>
<dbReference type="InterPro" id="IPR051165">
    <property type="entry name" value="Multifunctional_ANK_Repeat"/>
</dbReference>
<dbReference type="SMART" id="SM00248">
    <property type="entry name" value="ANK"/>
    <property type="match status" value="18"/>
</dbReference>
<name>A0A9W5Z4G9_9EURO</name>
<proteinExistence type="predicted"/>
<sequence>MVVAHYISQDVDVNVRDSTGKLPIVWAIDQGHVETTQMLLESGRVNVDCRDHEGKTLLMHATIAQHVHLAELLILHGASCDARDNKGRSALAYAATTGQIAMIQLLISNVQLDFTHDAKVVELLHDDNLFTSLLNGADAVEKDGPVFLLDDVVDPVGTPLINAISTGHTEAAILLLEKGADPNYANSENDTPLSAAVARRNEEMVKILLEKGATLEESPSTLYYAIESGDVGIVRRFLDAGADPNCEYSPTSLQRSNPWVTSMEPVTGEELSTLFMNLGRSLVTGVNTSNLPILTETGLSRATRLGHGEVVLELLKHGADPNQRNGKKETPLFVAAKNGHTDVVQVLLENGANPNIQNKYLQTALFPASRWAKPSIVALLLDAGLSINTPDICANTPLFCAVESGSVETVKLLLSKGADVGQINAMYETALFGATKYANPELCQLLLEKGADPNQKNLLQCTPLFKIANEFCSPRGPAPQQFYHQNRARDVSVKAAVILIENGANPCPQVFDSEVAEVHEVLQAYIARCSQPLHPDERSPEYIIFARELWGDLLKHLTDDDVYTFLELLCMGRSGTIEACEKGPLYWASATGSCDLVSTVLQTNVDITPKDSGFLEGAVASGNADVTEMVLDALGQESISAHSTAALFEVSARGGNLDVVKALFNRFPANPDIGKALIAAVWSGSTEMVDFFLTNVDDPLLCDEKDMDVFSHAVCAKSPAMLQFLLEQESLRKLDINAKGYLGFSPLLCVTQIRHDNTEFARLLLQRGADPNTTNAPGDPINQYGVRPISLAALDGHETVVRMLLDKGVDPNQVEGSSKAPLSWALERHLDAYRFDPSRISDWPGCPAVEATVTLLLERGADPDPSDGTSPILAALRLYSEDLVLILLQAGSSPHVRDEYGRTPLIIATALGMTRVVAALRAMPDEWMNPVIEDIY</sequence>
<evidence type="ECO:0000313" key="5">
    <source>
        <dbReference type="Proteomes" id="UP001143548"/>
    </source>
</evidence>
<feature type="repeat" description="ANK" evidence="3">
    <location>
        <begin position="294"/>
        <end position="326"/>
    </location>
</feature>
<feature type="repeat" description="ANK" evidence="3">
    <location>
        <begin position="158"/>
        <end position="187"/>
    </location>
</feature>
<evidence type="ECO:0000313" key="4">
    <source>
        <dbReference type="EMBL" id="GKZ27521.1"/>
    </source>
</evidence>
<dbReference type="PANTHER" id="PTHR24123:SF134">
    <property type="entry name" value="PFS DOMAIN-CONTAINING PROTEIN"/>
    <property type="match status" value="1"/>
</dbReference>
<keyword evidence="2 3" id="KW-0040">ANK repeat</keyword>
<dbReference type="PROSITE" id="PS50297">
    <property type="entry name" value="ANK_REP_REGION"/>
    <property type="match status" value="6"/>
</dbReference>
<protein>
    <submittedName>
        <fullName evidence="4">Uncharacterized protein</fullName>
    </submittedName>
</protein>
<gene>
    <name evidence="4" type="ORF">AbraCBS73388_004836</name>
</gene>
<keyword evidence="1" id="KW-0677">Repeat</keyword>